<comment type="caution">
    <text evidence="1">The sequence shown here is derived from an EMBL/GenBank/DDBJ whole genome shotgun (WGS) entry which is preliminary data.</text>
</comment>
<protein>
    <recommendedName>
        <fullName evidence="3">F-box domain-containing protein</fullName>
    </recommendedName>
</protein>
<dbReference type="EMBL" id="JARKIB010000042">
    <property type="protein sequence ID" value="KAJ7758349.1"/>
    <property type="molecule type" value="Genomic_DNA"/>
</dbReference>
<organism evidence="1 2">
    <name type="scientific">Mycena metata</name>
    <dbReference type="NCBI Taxonomy" id="1033252"/>
    <lineage>
        <taxon>Eukaryota</taxon>
        <taxon>Fungi</taxon>
        <taxon>Dikarya</taxon>
        <taxon>Basidiomycota</taxon>
        <taxon>Agaricomycotina</taxon>
        <taxon>Agaricomycetes</taxon>
        <taxon>Agaricomycetidae</taxon>
        <taxon>Agaricales</taxon>
        <taxon>Marasmiineae</taxon>
        <taxon>Mycenaceae</taxon>
        <taxon>Mycena</taxon>
    </lineage>
</organism>
<evidence type="ECO:0008006" key="3">
    <source>
        <dbReference type="Google" id="ProtNLM"/>
    </source>
</evidence>
<evidence type="ECO:0000313" key="1">
    <source>
        <dbReference type="EMBL" id="KAJ7758349.1"/>
    </source>
</evidence>
<keyword evidence="2" id="KW-1185">Reference proteome</keyword>
<evidence type="ECO:0000313" key="2">
    <source>
        <dbReference type="Proteomes" id="UP001215598"/>
    </source>
</evidence>
<dbReference type="Gene3D" id="1.20.1280.50">
    <property type="match status" value="1"/>
</dbReference>
<dbReference type="Proteomes" id="UP001215598">
    <property type="component" value="Unassembled WGS sequence"/>
</dbReference>
<dbReference type="AlphaFoldDB" id="A0AAD7NFB3"/>
<name>A0AAD7NFB3_9AGAR</name>
<accession>A0AAD7NFB3</accession>
<reference evidence="1" key="1">
    <citation type="submission" date="2023-03" db="EMBL/GenBank/DDBJ databases">
        <title>Massive genome expansion in bonnet fungi (Mycena s.s.) driven by repeated elements and novel gene families across ecological guilds.</title>
        <authorList>
            <consortium name="Lawrence Berkeley National Laboratory"/>
            <person name="Harder C.B."/>
            <person name="Miyauchi S."/>
            <person name="Viragh M."/>
            <person name="Kuo A."/>
            <person name="Thoen E."/>
            <person name="Andreopoulos B."/>
            <person name="Lu D."/>
            <person name="Skrede I."/>
            <person name="Drula E."/>
            <person name="Henrissat B."/>
            <person name="Morin E."/>
            <person name="Kohler A."/>
            <person name="Barry K."/>
            <person name="LaButti K."/>
            <person name="Morin E."/>
            <person name="Salamov A."/>
            <person name="Lipzen A."/>
            <person name="Mereny Z."/>
            <person name="Hegedus B."/>
            <person name="Baldrian P."/>
            <person name="Stursova M."/>
            <person name="Weitz H."/>
            <person name="Taylor A."/>
            <person name="Grigoriev I.V."/>
            <person name="Nagy L.G."/>
            <person name="Martin F."/>
            <person name="Kauserud H."/>
        </authorList>
    </citation>
    <scope>NUCLEOTIDE SEQUENCE</scope>
    <source>
        <strain evidence="1">CBHHK182m</strain>
    </source>
</reference>
<sequence>MHHLLPRLQPQSLDSLSDEILRRIFDYIQSWAEYTHPELLLASVTHRWRELAIGIPSLWTTIRVNHDRQISVLGDILLRSKNLPLAISIRLDAFRYRFFDEYLEAIDALLPHIARWRSLSVTATNPVLHNIRSRLQNQPMSALEHFELVQADSGRVQHLGPFVFEPSLFRSLRLEHTMMYAADASQLAGLTHIELIHSSLAMLDEHKLLSLEYPTLEPRAPSMRALQYLVLDASNPQHETDGLPWIPAFTSDNLTYVSFASLAAPSMDLVQALSRMYGTALSAPHLRYVSIADIAGHALVMLFSVLRSVVLPLLDRLELADIDTTGVDDRVVGAFANGVKELVLARLDAEPILGRLVNPIVLPGLERIELDGVEISRPRA</sequence>
<proteinExistence type="predicted"/>
<gene>
    <name evidence="1" type="ORF">B0H16DRAFT_1313955</name>
</gene>